<accession>A0ABQ2AWQ0</accession>
<dbReference type="PANTHER" id="PTHR40446">
    <property type="entry name" value="N-ACETYLGLUCOSAMINE-1-PHOSPHODIESTER ALPHA-N-ACETYLGLUCOSAMINIDASE"/>
    <property type="match status" value="1"/>
</dbReference>
<dbReference type="EMBL" id="BMFW01000012">
    <property type="protein sequence ID" value="GGH97217.1"/>
    <property type="molecule type" value="Genomic_DNA"/>
</dbReference>
<sequence length="393" mass="40493">MNQIKAAGYKSSVIYTGWDGDAGSSEDDRGPWNLQVLTIDPKEFRGDLTSSFGPNLEDRETTSSLAAAAGALAATNGGYFVMDPKAGAPGDPAGAAVHDGKVLSEPVGDRPALVIDKNSTSIQRLHWHGSVTGTGQAKELPLDGINRVPGLIRNCGGTDDTPTNLPLHDFTCTDADEIVAFTPEFGPTTPSGPGLEVLLDAHGTVTSVNHTRGAAVPAGGQTLQAIGADADKLAALAVPGAKLKVDTDLLNEGGKALKTGATTDVVNGGPTLVQNGQLNVTARRDGIVRTNDSNSFFYGWVHKRNPRTIAGTDAQGRTLLVTADGRQTTSLGLSIKESADVARSLGMVNAINLDDGGGSTTMVQGSKVVNSPSDATGERPVGDALLVLPGRKQ</sequence>
<organism evidence="3 4">
    <name type="scientific">Arthrobacter liuii</name>
    <dbReference type="NCBI Taxonomy" id="1476996"/>
    <lineage>
        <taxon>Bacteria</taxon>
        <taxon>Bacillati</taxon>
        <taxon>Actinomycetota</taxon>
        <taxon>Actinomycetes</taxon>
        <taxon>Micrococcales</taxon>
        <taxon>Micrococcaceae</taxon>
        <taxon>Arthrobacter</taxon>
    </lineage>
</organism>
<gene>
    <name evidence="3" type="ORF">GCM10007170_26910</name>
</gene>
<feature type="region of interest" description="Disordered" evidence="1">
    <location>
        <begin position="369"/>
        <end position="393"/>
    </location>
</feature>
<evidence type="ECO:0000256" key="1">
    <source>
        <dbReference type="SAM" id="MobiDB-lite"/>
    </source>
</evidence>
<evidence type="ECO:0000259" key="2">
    <source>
        <dbReference type="Pfam" id="PF09992"/>
    </source>
</evidence>
<reference evidence="4" key="1">
    <citation type="journal article" date="2019" name="Int. J. Syst. Evol. Microbiol.">
        <title>The Global Catalogue of Microorganisms (GCM) 10K type strain sequencing project: providing services to taxonomists for standard genome sequencing and annotation.</title>
        <authorList>
            <consortium name="The Broad Institute Genomics Platform"/>
            <consortium name="The Broad Institute Genome Sequencing Center for Infectious Disease"/>
            <person name="Wu L."/>
            <person name="Ma J."/>
        </authorList>
    </citation>
    <scope>NUCLEOTIDE SEQUENCE [LARGE SCALE GENOMIC DNA]</scope>
    <source>
        <strain evidence="4">CGMCC 1.12778</strain>
    </source>
</reference>
<feature type="domain" description="Phosphodiester glycosidase" evidence="2">
    <location>
        <begin position="203"/>
        <end position="387"/>
    </location>
</feature>
<proteinExistence type="predicted"/>
<name>A0ABQ2AWQ0_9MICC</name>
<evidence type="ECO:0000313" key="3">
    <source>
        <dbReference type="EMBL" id="GGH97217.1"/>
    </source>
</evidence>
<dbReference type="PANTHER" id="PTHR40446:SF2">
    <property type="entry name" value="N-ACETYLGLUCOSAMINE-1-PHOSPHODIESTER ALPHA-N-ACETYLGLUCOSAMINIDASE"/>
    <property type="match status" value="1"/>
</dbReference>
<dbReference type="Proteomes" id="UP000643279">
    <property type="component" value="Unassembled WGS sequence"/>
</dbReference>
<comment type="caution">
    <text evidence="3">The sequence shown here is derived from an EMBL/GenBank/DDBJ whole genome shotgun (WGS) entry which is preliminary data.</text>
</comment>
<evidence type="ECO:0000313" key="4">
    <source>
        <dbReference type="Proteomes" id="UP000643279"/>
    </source>
</evidence>
<dbReference type="RefSeq" id="WP_229748470.1">
    <property type="nucleotide sequence ID" value="NZ_BMFW01000012.1"/>
</dbReference>
<dbReference type="Pfam" id="PF09992">
    <property type="entry name" value="NAGPA"/>
    <property type="match status" value="1"/>
</dbReference>
<dbReference type="InterPro" id="IPR018711">
    <property type="entry name" value="NAGPA"/>
</dbReference>
<keyword evidence="4" id="KW-1185">Reference proteome</keyword>
<protein>
    <recommendedName>
        <fullName evidence="2">Phosphodiester glycosidase domain-containing protein</fullName>
    </recommendedName>
</protein>